<evidence type="ECO:0000256" key="2">
    <source>
        <dbReference type="ARBA" id="ARBA00023125"/>
    </source>
</evidence>
<dbReference type="PROSITE" id="PS50110">
    <property type="entry name" value="RESPONSE_REGULATORY"/>
    <property type="match status" value="1"/>
</dbReference>
<dbReference type="PRINTS" id="PR00038">
    <property type="entry name" value="HTHLUXR"/>
</dbReference>
<dbReference type="RefSeq" id="WP_079644395.1">
    <property type="nucleotide sequence ID" value="NZ_FUZF01000015.1"/>
</dbReference>
<dbReference type="EMBL" id="FUZF01000015">
    <property type="protein sequence ID" value="SKB93066.1"/>
    <property type="molecule type" value="Genomic_DNA"/>
</dbReference>
<dbReference type="PANTHER" id="PTHR45566:SF2">
    <property type="entry name" value="NARL SUBFAMILY"/>
    <property type="match status" value="1"/>
</dbReference>
<dbReference type="SUPFAM" id="SSF52172">
    <property type="entry name" value="CheY-like"/>
    <property type="match status" value="1"/>
</dbReference>
<evidence type="ECO:0000313" key="7">
    <source>
        <dbReference type="Proteomes" id="UP000190150"/>
    </source>
</evidence>
<feature type="domain" description="HTH luxR-type" evidence="4">
    <location>
        <begin position="146"/>
        <end position="211"/>
    </location>
</feature>
<dbReference type="CDD" id="cd17535">
    <property type="entry name" value="REC_NarL-like"/>
    <property type="match status" value="1"/>
</dbReference>
<dbReference type="Pfam" id="PF00196">
    <property type="entry name" value="GerE"/>
    <property type="match status" value="1"/>
</dbReference>
<dbReference type="Gene3D" id="3.40.50.2300">
    <property type="match status" value="1"/>
</dbReference>
<dbReference type="SUPFAM" id="SSF46894">
    <property type="entry name" value="C-terminal effector domain of the bipartite response regulators"/>
    <property type="match status" value="1"/>
</dbReference>
<gene>
    <name evidence="6" type="ORF">SAMN05660841_03112</name>
</gene>
<dbReference type="InterPro" id="IPR001789">
    <property type="entry name" value="Sig_transdc_resp-reg_receiver"/>
</dbReference>
<dbReference type="PANTHER" id="PTHR45566">
    <property type="entry name" value="HTH-TYPE TRANSCRIPTIONAL REGULATOR YHJB-RELATED"/>
    <property type="match status" value="1"/>
</dbReference>
<dbReference type="Proteomes" id="UP000190150">
    <property type="component" value="Unassembled WGS sequence"/>
</dbReference>
<dbReference type="GO" id="GO:0003677">
    <property type="term" value="F:DNA binding"/>
    <property type="evidence" value="ECO:0007669"/>
    <property type="project" value="UniProtKB-KW"/>
</dbReference>
<evidence type="ECO:0000256" key="3">
    <source>
        <dbReference type="PROSITE-ProRule" id="PRU00169"/>
    </source>
</evidence>
<dbReference type="SMART" id="SM00421">
    <property type="entry name" value="HTH_LUXR"/>
    <property type="match status" value="1"/>
</dbReference>
<accession>A0A1T5FAB1</accession>
<dbReference type="STRING" id="1513896.SAMN05660841_03112"/>
<dbReference type="InterPro" id="IPR051015">
    <property type="entry name" value="EvgA-like"/>
</dbReference>
<dbReference type="Pfam" id="PF00072">
    <property type="entry name" value="Response_reg"/>
    <property type="match status" value="1"/>
</dbReference>
<dbReference type="InterPro" id="IPR016032">
    <property type="entry name" value="Sig_transdc_resp-reg_C-effctor"/>
</dbReference>
<evidence type="ECO:0000256" key="1">
    <source>
        <dbReference type="ARBA" id="ARBA00022553"/>
    </source>
</evidence>
<dbReference type="OrthoDB" id="1013073at2"/>
<feature type="domain" description="Response regulatory" evidence="5">
    <location>
        <begin position="3"/>
        <end position="119"/>
    </location>
</feature>
<dbReference type="PROSITE" id="PS50043">
    <property type="entry name" value="HTH_LUXR_2"/>
    <property type="match status" value="1"/>
</dbReference>
<proteinExistence type="predicted"/>
<feature type="modified residue" description="4-aspartylphosphate" evidence="3">
    <location>
        <position position="54"/>
    </location>
</feature>
<organism evidence="6 7">
    <name type="scientific">Sphingobacterium nematocida</name>
    <dbReference type="NCBI Taxonomy" id="1513896"/>
    <lineage>
        <taxon>Bacteria</taxon>
        <taxon>Pseudomonadati</taxon>
        <taxon>Bacteroidota</taxon>
        <taxon>Sphingobacteriia</taxon>
        <taxon>Sphingobacteriales</taxon>
        <taxon>Sphingobacteriaceae</taxon>
        <taxon>Sphingobacterium</taxon>
    </lineage>
</organism>
<protein>
    <submittedName>
        <fullName evidence="6">DNA-binding response regulator, NarL/FixJ family, contains REC and HTH domains</fullName>
    </submittedName>
</protein>
<keyword evidence="1 3" id="KW-0597">Phosphoprotein</keyword>
<name>A0A1T5FAB1_9SPHI</name>
<dbReference type="AlphaFoldDB" id="A0A1T5FAB1"/>
<keyword evidence="2 6" id="KW-0238">DNA-binding</keyword>
<evidence type="ECO:0000259" key="5">
    <source>
        <dbReference type="PROSITE" id="PS50110"/>
    </source>
</evidence>
<dbReference type="InterPro" id="IPR058245">
    <property type="entry name" value="NreC/VraR/RcsB-like_REC"/>
</dbReference>
<sequence>MKKILIADDHSIVRLGAAVVINEKFNDISITNAVTIKEVYDHLKFEKFDLLLLDINMPGGNNIKVISEILNLQHDLKILVFSSYDENIYALRYIEAGAAGYLNKNTAMEELANAIQSIQDRGKYMSNEVKDLYVQKLTSTKSSIDRVNPLNKLSNREMDVAKHLIEGHGILEVSNLLALSSSTVSTYKSRIFEKLAVSNIPDLIELFKLHAKD</sequence>
<dbReference type="GO" id="GO:0000160">
    <property type="term" value="P:phosphorelay signal transduction system"/>
    <property type="evidence" value="ECO:0007669"/>
    <property type="project" value="InterPro"/>
</dbReference>
<dbReference type="GO" id="GO:0006355">
    <property type="term" value="P:regulation of DNA-templated transcription"/>
    <property type="evidence" value="ECO:0007669"/>
    <property type="project" value="InterPro"/>
</dbReference>
<evidence type="ECO:0000259" key="4">
    <source>
        <dbReference type="PROSITE" id="PS50043"/>
    </source>
</evidence>
<evidence type="ECO:0000313" key="6">
    <source>
        <dbReference type="EMBL" id="SKB93066.1"/>
    </source>
</evidence>
<dbReference type="SMART" id="SM00448">
    <property type="entry name" value="REC"/>
    <property type="match status" value="1"/>
</dbReference>
<dbReference type="InterPro" id="IPR000792">
    <property type="entry name" value="Tscrpt_reg_LuxR_C"/>
</dbReference>
<reference evidence="7" key="1">
    <citation type="submission" date="2017-02" db="EMBL/GenBank/DDBJ databases">
        <authorList>
            <person name="Varghese N."/>
            <person name="Submissions S."/>
        </authorList>
    </citation>
    <scope>NUCLEOTIDE SEQUENCE [LARGE SCALE GENOMIC DNA]</scope>
    <source>
        <strain evidence="7">DSM 24091</strain>
    </source>
</reference>
<dbReference type="InterPro" id="IPR011006">
    <property type="entry name" value="CheY-like_superfamily"/>
</dbReference>
<keyword evidence="7" id="KW-1185">Reference proteome</keyword>